<dbReference type="EMBL" id="POTW01000004">
    <property type="protein sequence ID" value="PZF86148.1"/>
    <property type="molecule type" value="Genomic_DNA"/>
</dbReference>
<reference evidence="3 4" key="1">
    <citation type="submission" date="2018-01" db="EMBL/GenBank/DDBJ databases">
        <title>Draft genome sequence of Jiangella sp. GTF31.</title>
        <authorList>
            <person name="Sahin N."/>
            <person name="Ay H."/>
            <person name="Saygin H."/>
        </authorList>
    </citation>
    <scope>NUCLEOTIDE SEQUENCE [LARGE SCALE GENOMIC DNA]</scope>
    <source>
        <strain evidence="3 4">GTF31</strain>
    </source>
</reference>
<name>A0A2W2C223_9ACTN</name>
<feature type="domain" description="AB hydrolase-1" evidence="2">
    <location>
        <begin position="24"/>
        <end position="261"/>
    </location>
</feature>
<dbReference type="PRINTS" id="PR00412">
    <property type="entry name" value="EPOXHYDRLASE"/>
</dbReference>
<dbReference type="InterPro" id="IPR029058">
    <property type="entry name" value="AB_hydrolase_fold"/>
</dbReference>
<protein>
    <recommendedName>
        <fullName evidence="2">AB hydrolase-1 domain-containing protein</fullName>
    </recommendedName>
</protein>
<dbReference type="PRINTS" id="PR00111">
    <property type="entry name" value="ABHYDROLASE"/>
</dbReference>
<gene>
    <name evidence="3" type="ORF">C1I92_02940</name>
</gene>
<dbReference type="PANTHER" id="PTHR43798">
    <property type="entry name" value="MONOACYLGLYCEROL LIPASE"/>
    <property type="match status" value="1"/>
</dbReference>
<sequence>MGIAYEQVGRGSPDLLFLPAWMIADSGLWAAQRDGLSERFRCLSYDARGSGRSDRPVDPVHYQVTELVADTLAVLDAASVDRAVLVGHSLGGLVGYLTAALHPDRVSGLVLLSASVDLVGDEDAPLARSIATFDRAMPGEDGWARYNRHAWRRDYGGFARWFVDTALGDEGTAEARADGVRMALDVTPEVLAAGIAARSGLPAADQAARLRGLAGRISCPVLVVHGDRDAVVPPAWSDALAVALDTGVTSLPGAGHCPQVTRSAEVNALIGAFAAGIVTGGAAA</sequence>
<evidence type="ECO:0000256" key="1">
    <source>
        <dbReference type="ARBA" id="ARBA00022801"/>
    </source>
</evidence>
<evidence type="ECO:0000259" key="2">
    <source>
        <dbReference type="Pfam" id="PF00561"/>
    </source>
</evidence>
<dbReference type="AlphaFoldDB" id="A0A2W2C223"/>
<evidence type="ECO:0000313" key="3">
    <source>
        <dbReference type="EMBL" id="PZF86148.1"/>
    </source>
</evidence>
<organism evidence="3 4">
    <name type="scientific">Jiangella anatolica</name>
    <dbReference type="NCBI Taxonomy" id="2670374"/>
    <lineage>
        <taxon>Bacteria</taxon>
        <taxon>Bacillati</taxon>
        <taxon>Actinomycetota</taxon>
        <taxon>Actinomycetes</taxon>
        <taxon>Jiangellales</taxon>
        <taxon>Jiangellaceae</taxon>
        <taxon>Jiangella</taxon>
    </lineage>
</organism>
<evidence type="ECO:0000313" key="4">
    <source>
        <dbReference type="Proteomes" id="UP000248764"/>
    </source>
</evidence>
<dbReference type="Pfam" id="PF00561">
    <property type="entry name" value="Abhydrolase_1"/>
    <property type="match status" value="1"/>
</dbReference>
<keyword evidence="4" id="KW-1185">Reference proteome</keyword>
<dbReference type="Gene3D" id="3.40.50.1820">
    <property type="entry name" value="alpha/beta hydrolase"/>
    <property type="match status" value="1"/>
</dbReference>
<keyword evidence="1" id="KW-0378">Hydrolase</keyword>
<dbReference type="InterPro" id="IPR050266">
    <property type="entry name" value="AB_hydrolase_sf"/>
</dbReference>
<dbReference type="InterPro" id="IPR000073">
    <property type="entry name" value="AB_hydrolase_1"/>
</dbReference>
<dbReference type="SUPFAM" id="SSF53474">
    <property type="entry name" value="alpha/beta-Hydrolases"/>
    <property type="match status" value="1"/>
</dbReference>
<accession>A0A2W2C223</accession>
<dbReference type="Proteomes" id="UP000248764">
    <property type="component" value="Unassembled WGS sequence"/>
</dbReference>
<dbReference type="PANTHER" id="PTHR43798:SF31">
    <property type="entry name" value="AB HYDROLASE SUPERFAMILY PROTEIN YCLE"/>
    <property type="match status" value="1"/>
</dbReference>
<dbReference type="GO" id="GO:0016787">
    <property type="term" value="F:hydrolase activity"/>
    <property type="evidence" value="ECO:0007669"/>
    <property type="project" value="UniProtKB-KW"/>
</dbReference>
<proteinExistence type="predicted"/>
<dbReference type="GO" id="GO:0016020">
    <property type="term" value="C:membrane"/>
    <property type="evidence" value="ECO:0007669"/>
    <property type="project" value="TreeGrafter"/>
</dbReference>
<dbReference type="InterPro" id="IPR000639">
    <property type="entry name" value="Epox_hydrolase-like"/>
</dbReference>
<comment type="caution">
    <text evidence="3">The sequence shown here is derived from an EMBL/GenBank/DDBJ whole genome shotgun (WGS) entry which is preliminary data.</text>
</comment>